<evidence type="ECO:0000256" key="2">
    <source>
        <dbReference type="ARBA" id="ARBA00022741"/>
    </source>
</evidence>
<evidence type="ECO:0000259" key="8">
    <source>
        <dbReference type="PROSITE" id="PS50011"/>
    </source>
</evidence>
<keyword evidence="10" id="KW-1185">Reference proteome</keyword>
<accession>A0A4R6YPA4</accession>
<dbReference type="PANTHER" id="PTHR43289">
    <property type="entry name" value="MITOGEN-ACTIVATED PROTEIN KINASE KINASE KINASE 20-RELATED"/>
    <property type="match status" value="1"/>
</dbReference>
<dbReference type="PANTHER" id="PTHR43289:SF34">
    <property type="entry name" value="SERINE_THREONINE-PROTEIN KINASE YBDM-RELATED"/>
    <property type="match status" value="1"/>
</dbReference>
<keyword evidence="3 9" id="KW-0418">Kinase</keyword>
<keyword evidence="1" id="KW-0808">Transferase</keyword>
<dbReference type="AlphaFoldDB" id="A0A4R6YPA4"/>
<dbReference type="PROSITE" id="PS00108">
    <property type="entry name" value="PROTEIN_KINASE_ST"/>
    <property type="match status" value="1"/>
</dbReference>
<dbReference type="SUPFAM" id="SSF56112">
    <property type="entry name" value="Protein kinase-like (PK-like)"/>
    <property type="match status" value="1"/>
</dbReference>
<dbReference type="InterPro" id="IPR000719">
    <property type="entry name" value="Prot_kinase_dom"/>
</dbReference>
<evidence type="ECO:0000256" key="3">
    <source>
        <dbReference type="ARBA" id="ARBA00022777"/>
    </source>
</evidence>
<evidence type="ECO:0000313" key="10">
    <source>
        <dbReference type="Proteomes" id="UP000295293"/>
    </source>
</evidence>
<keyword evidence="7" id="KW-0472">Membrane</keyword>
<keyword evidence="4 5" id="KW-0067">ATP-binding</keyword>
<gene>
    <name evidence="9" type="ORF">DFR29_116170</name>
</gene>
<dbReference type="Gene3D" id="3.30.200.20">
    <property type="entry name" value="Phosphorylase Kinase, domain 1"/>
    <property type="match status" value="1"/>
</dbReference>
<dbReference type="Proteomes" id="UP000295293">
    <property type="component" value="Unassembled WGS sequence"/>
</dbReference>
<keyword evidence="7" id="KW-0812">Transmembrane</keyword>
<proteinExistence type="predicted"/>
<keyword evidence="7" id="KW-1133">Transmembrane helix</keyword>
<evidence type="ECO:0000256" key="4">
    <source>
        <dbReference type="ARBA" id="ARBA00022840"/>
    </source>
</evidence>
<dbReference type="InterPro" id="IPR011009">
    <property type="entry name" value="Kinase-like_dom_sf"/>
</dbReference>
<dbReference type="PROSITE" id="PS00107">
    <property type="entry name" value="PROTEIN_KINASE_ATP"/>
    <property type="match status" value="1"/>
</dbReference>
<dbReference type="Gene3D" id="1.25.40.10">
    <property type="entry name" value="Tetratricopeptide repeat domain"/>
    <property type="match status" value="1"/>
</dbReference>
<dbReference type="InterPro" id="IPR011990">
    <property type="entry name" value="TPR-like_helical_dom_sf"/>
</dbReference>
<dbReference type="SMART" id="SM00220">
    <property type="entry name" value="S_TKc"/>
    <property type="match status" value="1"/>
</dbReference>
<dbReference type="Pfam" id="PF00069">
    <property type="entry name" value="Pkinase"/>
    <property type="match status" value="1"/>
</dbReference>
<feature type="binding site" evidence="5">
    <location>
        <position position="121"/>
    </location>
    <ligand>
        <name>ATP</name>
        <dbReference type="ChEBI" id="CHEBI:30616"/>
    </ligand>
</feature>
<dbReference type="GO" id="GO:0004674">
    <property type="term" value="F:protein serine/threonine kinase activity"/>
    <property type="evidence" value="ECO:0007669"/>
    <property type="project" value="TreeGrafter"/>
</dbReference>
<dbReference type="GO" id="GO:0005524">
    <property type="term" value="F:ATP binding"/>
    <property type="evidence" value="ECO:0007669"/>
    <property type="project" value="UniProtKB-UniRule"/>
</dbReference>
<sequence length="875" mass="96052">MKPATDTTHWRQVQHLFDQALEQPGPARAGFIDAASGDSAVVVAVRRLLTIHDEYLSTQDAVPGAALVAQAVHELSRDDRLLPGAEIGSYRIESLLGSGGMGSVFLATRDVDGRPQHVALKVVPLALRDGRLVEQLRRERAILAGLDHPDIARLIDAGELADGRPYFAMEYVDGERITHYCDQHRLTLPARLALFLRVCDAVAYAHRRFVLHRDLKPGNILVDRDGRVRLLDFGIAKATDGVAATDATLDGGFFSPDCAAPEQVAGRTTGVATDIYGLGCLLYELLCGCKPFDFTDQARETVVERILKEDPPPPSRSVARSDGSWTRRGHADATSLAAALRGDLDLIAAKTLRKPPDDRYGSVDALAEDVRNVLGARPIAQRARERGYRLRCFVRRNQAAVGIALLATIVAIAAIGMTVQQSRRAIAARAVAEHERDHARGVVEFLVNAFENAAVFKTRSRDVRASELLQSAARSLGSVPPSDTALTAAVAQTLAQLYIRLDMMDAANEQARLARDAMARTPDASTESRVRQHAVDAELAALESRYRDATGSLDAAAALIAADPAFRDTDAEVRLALIKGHTLRFAGHPAQAIAYLRRSYDALRQRADIPPARLEPVLHMLTRQLSTNGAPDDALVLLETLLATQRKRLPDDDAAVIGTLRSLGQAYYRLRRNDDAIDVLERAIAGFRKNYGDSYSELAYMLEQLGTIYSEIGRAPEGEQLVREALRISLTLNNEKRSTATYYDALALIYRNNYHDYAAAKRFAGLAFAVTPAESRENHAFTSRALAETLIASGDYFEAALFAESALPYMIEACGDCQQVAYLNGDIAYARFRLYDFDGARARLTPEILTTLRVWTRWPHDVRMRAETIARTIGL</sequence>
<comment type="caution">
    <text evidence="9">The sequence shown here is derived from an EMBL/GenBank/DDBJ whole genome shotgun (WGS) entry which is preliminary data.</text>
</comment>
<protein>
    <submittedName>
        <fullName evidence="9">Serine/threonine-protein kinase</fullName>
    </submittedName>
</protein>
<dbReference type="RefSeq" id="WP_133820931.1">
    <property type="nucleotide sequence ID" value="NZ_SNZH01000016.1"/>
</dbReference>
<reference evidence="9 10" key="1">
    <citation type="submission" date="2019-03" db="EMBL/GenBank/DDBJ databases">
        <title>Genomic Encyclopedia of Type Strains, Phase IV (KMG-IV): sequencing the most valuable type-strain genomes for metagenomic binning, comparative biology and taxonomic classification.</title>
        <authorList>
            <person name="Goeker M."/>
        </authorList>
    </citation>
    <scope>NUCLEOTIDE SEQUENCE [LARGE SCALE GENOMIC DNA]</scope>
    <source>
        <strain evidence="9 10">DSM 21667</strain>
    </source>
</reference>
<dbReference type="OrthoDB" id="9801841at2"/>
<dbReference type="EMBL" id="SNZH01000016">
    <property type="protein sequence ID" value="TDR39466.1"/>
    <property type="molecule type" value="Genomic_DNA"/>
</dbReference>
<name>A0A4R6YPA4_9GAMM</name>
<dbReference type="InterPro" id="IPR017441">
    <property type="entry name" value="Protein_kinase_ATP_BS"/>
</dbReference>
<evidence type="ECO:0000256" key="5">
    <source>
        <dbReference type="PROSITE-ProRule" id="PRU10141"/>
    </source>
</evidence>
<dbReference type="InterPro" id="IPR008271">
    <property type="entry name" value="Ser/Thr_kinase_AS"/>
</dbReference>
<feature type="region of interest" description="Disordered" evidence="6">
    <location>
        <begin position="308"/>
        <end position="327"/>
    </location>
</feature>
<dbReference type="PROSITE" id="PS50011">
    <property type="entry name" value="PROTEIN_KINASE_DOM"/>
    <property type="match status" value="1"/>
</dbReference>
<evidence type="ECO:0000256" key="6">
    <source>
        <dbReference type="SAM" id="MobiDB-lite"/>
    </source>
</evidence>
<evidence type="ECO:0000313" key="9">
    <source>
        <dbReference type="EMBL" id="TDR39466.1"/>
    </source>
</evidence>
<keyword evidence="2 5" id="KW-0547">Nucleotide-binding</keyword>
<feature type="transmembrane region" description="Helical" evidence="7">
    <location>
        <begin position="399"/>
        <end position="419"/>
    </location>
</feature>
<evidence type="ECO:0000256" key="1">
    <source>
        <dbReference type="ARBA" id="ARBA00022679"/>
    </source>
</evidence>
<organism evidence="9 10">
    <name type="scientific">Tahibacter aquaticus</name>
    <dbReference type="NCBI Taxonomy" id="520092"/>
    <lineage>
        <taxon>Bacteria</taxon>
        <taxon>Pseudomonadati</taxon>
        <taxon>Pseudomonadota</taxon>
        <taxon>Gammaproteobacteria</taxon>
        <taxon>Lysobacterales</taxon>
        <taxon>Rhodanobacteraceae</taxon>
        <taxon>Tahibacter</taxon>
    </lineage>
</organism>
<feature type="domain" description="Protein kinase" evidence="8">
    <location>
        <begin position="90"/>
        <end position="374"/>
    </location>
</feature>
<dbReference type="Gene3D" id="1.10.510.10">
    <property type="entry name" value="Transferase(Phosphotransferase) domain 1"/>
    <property type="match status" value="1"/>
</dbReference>
<evidence type="ECO:0000256" key="7">
    <source>
        <dbReference type="SAM" id="Phobius"/>
    </source>
</evidence>
<dbReference type="SUPFAM" id="SSF48452">
    <property type="entry name" value="TPR-like"/>
    <property type="match status" value="1"/>
</dbReference>
<dbReference type="CDD" id="cd14014">
    <property type="entry name" value="STKc_PknB_like"/>
    <property type="match status" value="1"/>
</dbReference>